<protein>
    <recommendedName>
        <fullName evidence="3">CCHC-type domain-containing protein</fullName>
    </recommendedName>
</protein>
<dbReference type="AlphaFoldDB" id="A0AAN7BNG3"/>
<evidence type="ECO:0000313" key="2">
    <source>
        <dbReference type="Proteomes" id="UP001301958"/>
    </source>
</evidence>
<reference evidence="1" key="1">
    <citation type="journal article" date="2023" name="Mol. Phylogenet. Evol.">
        <title>Genome-scale phylogeny and comparative genomics of the fungal order Sordariales.</title>
        <authorList>
            <person name="Hensen N."/>
            <person name="Bonometti L."/>
            <person name="Westerberg I."/>
            <person name="Brannstrom I.O."/>
            <person name="Guillou S."/>
            <person name="Cros-Aarteil S."/>
            <person name="Calhoun S."/>
            <person name="Haridas S."/>
            <person name="Kuo A."/>
            <person name="Mondo S."/>
            <person name="Pangilinan J."/>
            <person name="Riley R."/>
            <person name="LaButti K."/>
            <person name="Andreopoulos B."/>
            <person name="Lipzen A."/>
            <person name="Chen C."/>
            <person name="Yan M."/>
            <person name="Daum C."/>
            <person name="Ng V."/>
            <person name="Clum A."/>
            <person name="Steindorff A."/>
            <person name="Ohm R.A."/>
            <person name="Martin F."/>
            <person name="Silar P."/>
            <person name="Natvig D.O."/>
            <person name="Lalanne C."/>
            <person name="Gautier V."/>
            <person name="Ament-Velasquez S.L."/>
            <person name="Kruys A."/>
            <person name="Hutchinson M.I."/>
            <person name="Powell A.J."/>
            <person name="Barry K."/>
            <person name="Miller A.N."/>
            <person name="Grigoriev I.V."/>
            <person name="Debuchy R."/>
            <person name="Gladieux P."/>
            <person name="Hiltunen Thoren M."/>
            <person name="Johannesson H."/>
        </authorList>
    </citation>
    <scope>NUCLEOTIDE SEQUENCE</scope>
    <source>
        <strain evidence="1">CBS 990.96</strain>
    </source>
</reference>
<dbReference type="EMBL" id="MU865345">
    <property type="protein sequence ID" value="KAK4226574.1"/>
    <property type="molecule type" value="Genomic_DNA"/>
</dbReference>
<evidence type="ECO:0008006" key="3">
    <source>
        <dbReference type="Google" id="ProtNLM"/>
    </source>
</evidence>
<dbReference type="Proteomes" id="UP001301958">
    <property type="component" value="Unassembled WGS sequence"/>
</dbReference>
<proteinExistence type="predicted"/>
<name>A0AAN7BNG3_9PEZI</name>
<accession>A0AAN7BNG3</accession>
<keyword evidence="2" id="KW-1185">Reference proteome</keyword>
<evidence type="ECO:0000313" key="1">
    <source>
        <dbReference type="EMBL" id="KAK4226574.1"/>
    </source>
</evidence>
<dbReference type="Gene3D" id="4.10.60.10">
    <property type="entry name" value="Zinc finger, CCHC-type"/>
    <property type="match status" value="1"/>
</dbReference>
<sequence length="478" mass="53652">MATLNKSNQDRSILYASFKTFLDTFRSVFLFKGYLLGPAWLLEDGMQAILCRGHYRGNVAPTCCLLHEAVYLGAMERINQKMTVPAGFPLKFNFGRDKDAEMTWIQLGRTVRKEFNRYRRASLKAPSSPVCANPKCNQSGHTITVCPGPCNSKDGTAMYGCFFCNTVQHSVDDCPKIATASIKTLITHLITNRQGLPPWQTRINWVSLALANYDLVDFSSLPFTKMFVRLWYNRHIPYKPNPPWFPAGPCPFQDPLLVGANHRRLHSFALLKQEQAPDTSSPFAPSPLLKNHHLFKHTSVTKKPLLPRKSHHLVLTRFISTRRPGTHRNSIINEPALTSRRTIIPTIPVASPRPLTARQVIAQNYKNPKTKTGGVGQTHKPILLKLATAPLGSAPTLHRPVMEDNKNLNSLGFRNIIELALYGQDSTGRRVKDLSKSVRRDLDGYLSAMSDSVFEDLPEVGGPSGGSKKRWMWELDTN</sequence>
<gene>
    <name evidence="1" type="ORF">QBC38DRAFT_545843</name>
</gene>
<comment type="caution">
    <text evidence="1">The sequence shown here is derived from an EMBL/GenBank/DDBJ whole genome shotgun (WGS) entry which is preliminary data.</text>
</comment>
<organism evidence="1 2">
    <name type="scientific">Podospora fimiseda</name>
    <dbReference type="NCBI Taxonomy" id="252190"/>
    <lineage>
        <taxon>Eukaryota</taxon>
        <taxon>Fungi</taxon>
        <taxon>Dikarya</taxon>
        <taxon>Ascomycota</taxon>
        <taxon>Pezizomycotina</taxon>
        <taxon>Sordariomycetes</taxon>
        <taxon>Sordariomycetidae</taxon>
        <taxon>Sordariales</taxon>
        <taxon>Podosporaceae</taxon>
        <taxon>Podospora</taxon>
    </lineage>
</organism>
<reference evidence="1" key="2">
    <citation type="submission" date="2023-05" db="EMBL/GenBank/DDBJ databases">
        <authorList>
            <consortium name="Lawrence Berkeley National Laboratory"/>
            <person name="Steindorff A."/>
            <person name="Hensen N."/>
            <person name="Bonometti L."/>
            <person name="Westerberg I."/>
            <person name="Brannstrom I.O."/>
            <person name="Guillou S."/>
            <person name="Cros-Aarteil S."/>
            <person name="Calhoun S."/>
            <person name="Haridas S."/>
            <person name="Kuo A."/>
            <person name="Mondo S."/>
            <person name="Pangilinan J."/>
            <person name="Riley R."/>
            <person name="Labutti K."/>
            <person name="Andreopoulos B."/>
            <person name="Lipzen A."/>
            <person name="Chen C."/>
            <person name="Yanf M."/>
            <person name="Daum C."/>
            <person name="Ng V."/>
            <person name="Clum A."/>
            <person name="Ohm R."/>
            <person name="Martin F."/>
            <person name="Silar P."/>
            <person name="Natvig D."/>
            <person name="Lalanne C."/>
            <person name="Gautier V."/>
            <person name="Ament-Velasquez S.L."/>
            <person name="Kruys A."/>
            <person name="Hutchinson M.I."/>
            <person name="Powell A.J."/>
            <person name="Barry K."/>
            <person name="Miller A.N."/>
            <person name="Grigoriev I.V."/>
            <person name="Debuchy R."/>
            <person name="Gladieux P."/>
            <person name="Thoren M.H."/>
            <person name="Johannesson H."/>
        </authorList>
    </citation>
    <scope>NUCLEOTIDE SEQUENCE</scope>
    <source>
        <strain evidence="1">CBS 990.96</strain>
    </source>
</reference>